<evidence type="ECO:0000256" key="2">
    <source>
        <dbReference type="ARBA" id="ARBA00023002"/>
    </source>
</evidence>
<sequence length="229" mass="24976">MIIITGASKGIGRYLFTRFKLDGENVIGTYNSTIKGFEEDKQDYFKVDVSDSKAVETMIDSIKESLSKIILLNCAGISYTSFAHKADIEKWERVIDVNLKGSFNMIHALLPLMREQGYGRIINFSSVIAILPTPGVSAYAASKAGLLGLTKSLAAENASKGITINAINLGYVNLGMGVNDVPITYQEKMKAQIPAGRFCNPEEVYNTAKYLIQTEYVNGTAIDINGALI</sequence>
<dbReference type="PRINTS" id="PR00081">
    <property type="entry name" value="GDHRDH"/>
</dbReference>
<dbReference type="RefSeq" id="WP_183411936.1">
    <property type="nucleotide sequence ID" value="NZ_JACHYB010000001.1"/>
</dbReference>
<evidence type="ECO:0000313" key="4">
    <source>
        <dbReference type="EMBL" id="MBB3186001.1"/>
    </source>
</evidence>
<dbReference type="Proteomes" id="UP000544222">
    <property type="component" value="Unassembled WGS sequence"/>
</dbReference>
<dbReference type="GO" id="GO:0016616">
    <property type="term" value="F:oxidoreductase activity, acting on the CH-OH group of donors, NAD or NADP as acceptor"/>
    <property type="evidence" value="ECO:0007669"/>
    <property type="project" value="TreeGrafter"/>
</dbReference>
<dbReference type="EMBL" id="JACHYB010000001">
    <property type="protein sequence ID" value="MBB3186001.1"/>
    <property type="molecule type" value="Genomic_DNA"/>
</dbReference>
<dbReference type="PANTHER" id="PTHR42760:SF133">
    <property type="entry name" value="3-OXOACYL-[ACYL-CARRIER-PROTEIN] REDUCTASE"/>
    <property type="match status" value="1"/>
</dbReference>
<name>A0A7W5DNH2_9PORP</name>
<evidence type="ECO:0000256" key="3">
    <source>
        <dbReference type="RuleBase" id="RU000363"/>
    </source>
</evidence>
<gene>
    <name evidence="4" type="ORF">FHX64_000164</name>
</gene>
<dbReference type="InterPro" id="IPR036291">
    <property type="entry name" value="NAD(P)-bd_dom_sf"/>
</dbReference>
<reference evidence="4 5" key="1">
    <citation type="submission" date="2020-08" db="EMBL/GenBank/DDBJ databases">
        <title>Genomic Encyclopedia of Type Strains, Phase IV (KMG-IV): sequencing the most valuable type-strain genomes for metagenomic binning, comparative biology and taxonomic classification.</title>
        <authorList>
            <person name="Goeker M."/>
        </authorList>
    </citation>
    <scope>NUCLEOTIDE SEQUENCE [LARGE SCALE GENOMIC DNA]</scope>
    <source>
        <strain evidence="4 5">DSM 27471</strain>
    </source>
</reference>
<proteinExistence type="inferred from homology"/>
<dbReference type="PROSITE" id="PS00061">
    <property type="entry name" value="ADH_SHORT"/>
    <property type="match status" value="1"/>
</dbReference>
<dbReference type="InterPro" id="IPR020904">
    <property type="entry name" value="Sc_DH/Rdtase_CS"/>
</dbReference>
<dbReference type="InterPro" id="IPR002347">
    <property type="entry name" value="SDR_fam"/>
</dbReference>
<dbReference type="PANTHER" id="PTHR42760">
    <property type="entry name" value="SHORT-CHAIN DEHYDROGENASES/REDUCTASES FAMILY MEMBER"/>
    <property type="match status" value="1"/>
</dbReference>
<comment type="similarity">
    <text evidence="1 3">Belongs to the short-chain dehydrogenases/reductases (SDR) family.</text>
</comment>
<comment type="caution">
    <text evidence="4">The sequence shown here is derived from an EMBL/GenBank/DDBJ whole genome shotgun (WGS) entry which is preliminary data.</text>
</comment>
<dbReference type="AlphaFoldDB" id="A0A7W5DNH2"/>
<keyword evidence="5" id="KW-1185">Reference proteome</keyword>
<dbReference type="SUPFAM" id="SSF51735">
    <property type="entry name" value="NAD(P)-binding Rossmann-fold domains"/>
    <property type="match status" value="1"/>
</dbReference>
<accession>A0A7W5DNH2</accession>
<dbReference type="Gene3D" id="3.40.50.720">
    <property type="entry name" value="NAD(P)-binding Rossmann-like Domain"/>
    <property type="match status" value="1"/>
</dbReference>
<dbReference type="PRINTS" id="PR00080">
    <property type="entry name" value="SDRFAMILY"/>
</dbReference>
<dbReference type="Pfam" id="PF00106">
    <property type="entry name" value="adh_short"/>
    <property type="match status" value="1"/>
</dbReference>
<protein>
    <submittedName>
        <fullName evidence="4">NAD(P)-dependent dehydrogenase (Short-subunit alcohol dehydrogenase family)</fullName>
    </submittedName>
</protein>
<keyword evidence="2" id="KW-0560">Oxidoreductase</keyword>
<organism evidence="4 5">
    <name type="scientific">Microbacter margulisiae</name>
    <dbReference type="NCBI Taxonomy" id="1350067"/>
    <lineage>
        <taxon>Bacteria</taxon>
        <taxon>Pseudomonadati</taxon>
        <taxon>Bacteroidota</taxon>
        <taxon>Bacteroidia</taxon>
        <taxon>Bacteroidales</taxon>
        <taxon>Porphyromonadaceae</taxon>
        <taxon>Microbacter</taxon>
    </lineage>
</organism>
<evidence type="ECO:0000313" key="5">
    <source>
        <dbReference type="Proteomes" id="UP000544222"/>
    </source>
</evidence>
<evidence type="ECO:0000256" key="1">
    <source>
        <dbReference type="ARBA" id="ARBA00006484"/>
    </source>
</evidence>